<comment type="caution">
    <text evidence="1">The sequence shown here is derived from an EMBL/GenBank/DDBJ whole genome shotgun (WGS) entry which is preliminary data.</text>
</comment>
<dbReference type="Proteomes" id="UP000009009">
    <property type="component" value="Unassembled WGS sequence"/>
</dbReference>
<sequence length="181" mass="20299">MCIYMNGIYCIVSCIDASARARAAEARNEMQFEERLQQLVASDWGLEQPGAGVLVIVLGDAARKYVESGKLLHHVTANTVASHVASRERVAVVFLGRVKYLYMYLTRMQAQARAPKYSKVLVYGLWDLTATQDGPQQVRLLNLVLLQCLSLPSQVEFYPEPPATSAAARLLRYWEHVIGQR</sequence>
<protein>
    <submittedName>
        <fullName evidence="1">Shu1p</fullName>
    </submittedName>
</protein>
<dbReference type="AlphaFoldDB" id="H0GVL2"/>
<dbReference type="HOGENOM" id="CLU_1741621_0_0_1"/>
<organism evidence="1 2">
    <name type="scientific">Saccharomyces cerevisiae x Saccharomyces kudriavzevii (strain VIN7)</name>
    <name type="common">Yeast</name>
    <dbReference type="NCBI Taxonomy" id="1095631"/>
    <lineage>
        <taxon>Eukaryota</taxon>
        <taxon>Fungi</taxon>
        <taxon>Dikarya</taxon>
        <taxon>Ascomycota</taxon>
        <taxon>Saccharomycotina</taxon>
        <taxon>Saccharomycetes</taxon>
        <taxon>Saccharomycetales</taxon>
        <taxon>Saccharomycetaceae</taxon>
        <taxon>Saccharomyces</taxon>
    </lineage>
</organism>
<proteinExistence type="predicted"/>
<dbReference type="OrthoDB" id="4053447at2759"/>
<evidence type="ECO:0000313" key="2">
    <source>
        <dbReference type="Proteomes" id="UP000009009"/>
    </source>
</evidence>
<gene>
    <name evidence="1" type="ORF">VIN7_7466</name>
</gene>
<keyword evidence="2" id="KW-1185">Reference proteome</keyword>
<dbReference type="PhylomeDB" id="H0GVL2"/>
<evidence type="ECO:0000313" key="1">
    <source>
        <dbReference type="EMBL" id="EHN02160.1"/>
    </source>
</evidence>
<reference evidence="1 2" key="1">
    <citation type="journal article" date="2012" name="FEMS Yeast Res.">
        <title>The genome sequence of the wine yeast VIN7 reveals an allotriploid hybrid genome with Saccharomyces cerevisiae and Saccharomyces kudriavzevii origins.</title>
        <authorList>
            <person name="Borneman A.R."/>
            <person name="Desany B.A."/>
            <person name="Riches D."/>
            <person name="Affourtit J.P."/>
            <person name="Forgan A.H."/>
            <person name="Pretorius I.S."/>
            <person name="Egholm M."/>
            <person name="Chambers P.J."/>
        </authorList>
    </citation>
    <scope>NUCLEOTIDE SEQUENCE [LARGE SCALE GENOMIC DNA]</scope>
    <source>
        <strain evidence="1 2">VIN7</strain>
    </source>
</reference>
<name>H0GVL2_SACCK</name>
<dbReference type="EMBL" id="AGVY01000238">
    <property type="protein sequence ID" value="EHN02160.1"/>
    <property type="molecule type" value="Genomic_DNA"/>
</dbReference>
<accession>H0GVL2</accession>